<keyword evidence="1" id="KW-0540">Nuclease</keyword>
<dbReference type="Proteomes" id="UP001146019">
    <property type="component" value="Unassembled WGS sequence"/>
</dbReference>
<sequence length="167" mass="18825">MILAIDVAYSGTSAQVAGGVFDAWDAADLFKRYRISLDHIMDYESGQFYKRELPCIEALLAHITEQIDMIIIDGYVYLGNEQKAGLGQYLYEALIHKVPVIGVAKNQFKGTPSNCEILRGQSIQPLYISAVGIELELAKQYVKNMHGKYRIPKLLKEVDRLSRISQQ</sequence>
<gene>
    <name evidence="1" type="ORF">OSH00_00060</name>
</gene>
<comment type="caution">
    <text evidence="1">The sequence shown here is derived from an EMBL/GenBank/DDBJ whole genome shotgun (WGS) entry which is preliminary data.</text>
</comment>
<dbReference type="GO" id="GO:0006281">
    <property type="term" value="P:DNA repair"/>
    <property type="evidence" value="ECO:0007669"/>
    <property type="project" value="InterPro"/>
</dbReference>
<keyword evidence="1" id="KW-0378">Hydrolase</keyword>
<dbReference type="RefSeq" id="WP_266128716.1">
    <property type="nucleotide sequence ID" value="NZ_JAPKMY010000001.1"/>
</dbReference>
<accession>A0A9X3DQD3</accession>
<dbReference type="AlphaFoldDB" id="A0A9X3DQD3"/>
<reference evidence="1" key="1">
    <citation type="submission" date="2022-11" db="EMBL/GenBank/DDBJ databases">
        <title>Biodiversity and phylogenetic relationships of bacteria.</title>
        <authorList>
            <person name="Machado R.A.R."/>
            <person name="Bhat A."/>
            <person name="Loulou A."/>
            <person name="Kallel S."/>
        </authorList>
    </citation>
    <scope>NUCLEOTIDE SEQUENCE</scope>
    <source>
        <strain evidence="1">A-IN1</strain>
    </source>
</reference>
<protein>
    <submittedName>
        <fullName evidence="1">Endonuclease V</fullName>
    </submittedName>
</protein>
<dbReference type="InterPro" id="IPR007581">
    <property type="entry name" value="Endonuclease-V"/>
</dbReference>
<keyword evidence="1" id="KW-0255">Endonuclease</keyword>
<dbReference type="Pfam" id="PF04493">
    <property type="entry name" value="Endonuclease_5"/>
    <property type="match status" value="1"/>
</dbReference>
<evidence type="ECO:0000313" key="1">
    <source>
        <dbReference type="EMBL" id="MCX5466143.1"/>
    </source>
</evidence>
<dbReference type="Gene3D" id="3.30.2170.10">
    <property type="entry name" value="archaeoglobus fulgidus dsm 4304 superfamily"/>
    <property type="match status" value="1"/>
</dbReference>
<evidence type="ECO:0000313" key="2">
    <source>
        <dbReference type="Proteomes" id="UP001146019"/>
    </source>
</evidence>
<organism evidence="1 2">
    <name type="scientific">Acinetobacter nematophilus</name>
    <dbReference type="NCBI Taxonomy" id="2994642"/>
    <lineage>
        <taxon>Bacteria</taxon>
        <taxon>Pseudomonadati</taxon>
        <taxon>Pseudomonadota</taxon>
        <taxon>Gammaproteobacteria</taxon>
        <taxon>Moraxellales</taxon>
        <taxon>Moraxellaceae</taxon>
        <taxon>Acinetobacter</taxon>
    </lineage>
</organism>
<dbReference type="GO" id="GO:0004519">
    <property type="term" value="F:endonuclease activity"/>
    <property type="evidence" value="ECO:0007669"/>
    <property type="project" value="UniProtKB-KW"/>
</dbReference>
<name>A0A9X3DQD3_9GAMM</name>
<keyword evidence="2" id="KW-1185">Reference proteome</keyword>
<proteinExistence type="predicted"/>
<dbReference type="EMBL" id="JAPKMY010000001">
    <property type="protein sequence ID" value="MCX5466143.1"/>
    <property type="molecule type" value="Genomic_DNA"/>
</dbReference>